<accession>A0A0K1PVX7</accession>
<keyword evidence="2" id="KW-1185">Reference proteome</keyword>
<dbReference type="EMBL" id="CP012333">
    <property type="protein sequence ID" value="AKU97685.1"/>
    <property type="molecule type" value="Genomic_DNA"/>
</dbReference>
<dbReference type="AlphaFoldDB" id="A0A0K1PVX7"/>
<name>A0A0K1PVX7_9BACT</name>
<dbReference type="RefSeq" id="WP_146648786.1">
    <property type="nucleotide sequence ID" value="NZ_CP012333.1"/>
</dbReference>
<evidence type="ECO:0000313" key="1">
    <source>
        <dbReference type="EMBL" id="AKU97685.1"/>
    </source>
</evidence>
<dbReference type="Proteomes" id="UP000064967">
    <property type="component" value="Chromosome"/>
</dbReference>
<dbReference type="STRING" id="1391654.AKJ09_04349"/>
<reference evidence="1 2" key="1">
    <citation type="submission" date="2015-08" db="EMBL/GenBank/DDBJ databases">
        <authorList>
            <person name="Babu N.S."/>
            <person name="Beckwith C.J."/>
            <person name="Beseler K.G."/>
            <person name="Brison A."/>
            <person name="Carone J.V."/>
            <person name="Caskin T.P."/>
            <person name="Diamond M."/>
            <person name="Durham M.E."/>
            <person name="Foxe J.M."/>
            <person name="Go M."/>
            <person name="Henderson B.A."/>
            <person name="Jones I.B."/>
            <person name="McGettigan J.A."/>
            <person name="Micheletti S.J."/>
            <person name="Nasrallah M.E."/>
            <person name="Ortiz D."/>
            <person name="Piller C.R."/>
            <person name="Privatt S.R."/>
            <person name="Schneider S.L."/>
            <person name="Sharp S."/>
            <person name="Smith T.C."/>
            <person name="Stanton J.D."/>
            <person name="Ullery H.E."/>
            <person name="Wilson R.J."/>
            <person name="Serrano M.G."/>
            <person name="Buck G."/>
            <person name="Lee V."/>
            <person name="Wang Y."/>
            <person name="Carvalho R."/>
            <person name="Voegtly L."/>
            <person name="Shi R."/>
            <person name="Duckworth R."/>
            <person name="Johnson A."/>
            <person name="Loviza R."/>
            <person name="Walstead R."/>
            <person name="Shah Z."/>
            <person name="Kiflezghi M."/>
            <person name="Wade K."/>
            <person name="Ball S.L."/>
            <person name="Bradley K.W."/>
            <person name="Asai D.J."/>
            <person name="Bowman C.A."/>
            <person name="Russell D.A."/>
            <person name="Pope W.H."/>
            <person name="Jacobs-Sera D."/>
            <person name="Hendrix R.W."/>
            <person name="Hatfull G.F."/>
        </authorList>
    </citation>
    <scope>NUCLEOTIDE SEQUENCE [LARGE SCALE GENOMIC DNA]</scope>
    <source>
        <strain evidence="1 2">DSM 27648</strain>
    </source>
</reference>
<proteinExistence type="predicted"/>
<sequence>MGIRSIVRVSWQRARQGAYARALTSRAIASGLVVVLQLTTASEASAVEPWSDADPAGPPARAQISPDIGFRGGAEYRANVTAVRPINVNGTRDRNFSTIEHRLRLDAGIDWEDKVRLVTSIDVLDGVLWGDNGTLGKAPEPTDGANVTTRNTNFATTCYQLREGEPSTLATSYHLGLCETDAVYVRRVYGDIVTPVGLLRIGRQPFTDGASLSVNDGDGRRNRFGFSRRGNSADRILFATKPLEAFKPVEARDTSETRGVFAIVAYDRLVTDSPQQFGDDLHGIVGAVRWLEPKHSLGGNFEARAYYTYRWDQQYDTSINAVGGRVMSKLGDFTAGAEATAILGTTREISEAFRVISNDPPVDQVVRQFGARGVVRYDQPMYTLYFETDYASGDSDPTTRSPLTQFRFAEDSNVGLLMFKHILAYQSGRAAASGVQLLRDLGAPSYPTDAIASRGSFTNAFAIFPQVDVRPLKNLLLRGGVLMAWAPAKVVDPIVSLQRKDGLRIEDDLVNFAGGAPNRYYGTELDLRVQYRMYEHFAADLEGAYLFTGDAFADINGDAVNSYLLQARGTFFF</sequence>
<dbReference type="KEGG" id="llu:AKJ09_04349"/>
<organism evidence="1 2">
    <name type="scientific">Labilithrix luteola</name>
    <dbReference type="NCBI Taxonomy" id="1391654"/>
    <lineage>
        <taxon>Bacteria</taxon>
        <taxon>Pseudomonadati</taxon>
        <taxon>Myxococcota</taxon>
        <taxon>Polyangia</taxon>
        <taxon>Polyangiales</taxon>
        <taxon>Labilitrichaceae</taxon>
        <taxon>Labilithrix</taxon>
    </lineage>
</organism>
<gene>
    <name evidence="1" type="ORF">AKJ09_04349</name>
</gene>
<evidence type="ECO:0000313" key="2">
    <source>
        <dbReference type="Proteomes" id="UP000064967"/>
    </source>
</evidence>
<evidence type="ECO:0008006" key="3">
    <source>
        <dbReference type="Google" id="ProtNLM"/>
    </source>
</evidence>
<dbReference type="PATRIC" id="fig|1391654.3.peg.4406"/>
<dbReference type="OrthoDB" id="5480573at2"/>
<protein>
    <recommendedName>
        <fullName evidence="3">Alginate export domain-containing protein</fullName>
    </recommendedName>
</protein>